<dbReference type="InterPro" id="IPR036250">
    <property type="entry name" value="AcylCo_DH-like_C"/>
</dbReference>
<dbReference type="Gene3D" id="1.20.140.10">
    <property type="entry name" value="Butyryl-CoA Dehydrogenase, subunit A, domain 3"/>
    <property type="match status" value="1"/>
</dbReference>
<dbReference type="Pfam" id="PF00441">
    <property type="entry name" value="Acyl-CoA_dh_1"/>
    <property type="match status" value="1"/>
</dbReference>
<dbReference type="SUPFAM" id="SSF47203">
    <property type="entry name" value="Acyl-CoA dehydrogenase C-terminal domain-like"/>
    <property type="match status" value="1"/>
</dbReference>
<protein>
    <submittedName>
        <fullName evidence="3">Acyl-CoA dehydrogenase family protein</fullName>
    </submittedName>
</protein>
<dbReference type="PANTHER" id="PTHR43884">
    <property type="entry name" value="ACYL-COA DEHYDROGENASE"/>
    <property type="match status" value="1"/>
</dbReference>
<dbReference type="EMBL" id="BAAAHE010000011">
    <property type="protein sequence ID" value="GAA0615253.1"/>
    <property type="molecule type" value="Genomic_DNA"/>
</dbReference>
<feature type="domain" description="Acyl-CoA dehydrogenase/oxidase C-terminal" evidence="2">
    <location>
        <begin position="165"/>
        <end position="274"/>
    </location>
</feature>
<accession>A0ABN1GNL3</accession>
<evidence type="ECO:0000313" key="3">
    <source>
        <dbReference type="EMBL" id="GAA0615253.1"/>
    </source>
</evidence>
<dbReference type="RefSeq" id="WP_344603488.1">
    <property type="nucleotide sequence ID" value="NZ_BAAAHE010000011.1"/>
</dbReference>
<gene>
    <name evidence="3" type="ORF">GCM10009547_16470</name>
</gene>
<keyword evidence="1" id="KW-0285">Flavoprotein</keyword>
<proteinExistence type="predicted"/>
<evidence type="ECO:0000313" key="4">
    <source>
        <dbReference type="Proteomes" id="UP001500957"/>
    </source>
</evidence>
<dbReference type="Proteomes" id="UP001500957">
    <property type="component" value="Unassembled WGS sequence"/>
</dbReference>
<dbReference type="PANTHER" id="PTHR43884:SF12">
    <property type="entry name" value="ISOVALERYL-COA DEHYDROGENASE, MITOCHONDRIAL-RELATED"/>
    <property type="match status" value="1"/>
</dbReference>
<evidence type="ECO:0000259" key="2">
    <source>
        <dbReference type="Pfam" id="PF00441"/>
    </source>
</evidence>
<dbReference type="InterPro" id="IPR009075">
    <property type="entry name" value="AcylCo_DH/oxidase_C"/>
</dbReference>
<organism evidence="3 4">
    <name type="scientific">Sporichthya brevicatena</name>
    <dbReference type="NCBI Taxonomy" id="171442"/>
    <lineage>
        <taxon>Bacteria</taxon>
        <taxon>Bacillati</taxon>
        <taxon>Actinomycetota</taxon>
        <taxon>Actinomycetes</taxon>
        <taxon>Sporichthyales</taxon>
        <taxon>Sporichthyaceae</taxon>
        <taxon>Sporichthya</taxon>
    </lineage>
</organism>
<sequence>MDTKLPRSAVEFERVVVDAITSLGGNLTERCAQDPTLREHLVAPMLSALGVFDVDPREDLEQLAVAAAVCRAAGATALPYPVTGALSGPGGAGATVLHPRSPVMDHGDLMGGWTALLPDGTARLVRDAVADSSSLSSPFACHLVLGDQVTADPSTIPYHLLFQSWTVLGAMRAATDASVTHCRDRVQFGRRLADFQAVQFKLADMEVAVAGLDELARFSLFRLASDPQAALPDVLSLRLRMIESSETVFRAAHQLHGAGGFCDETPLSWISRCTLLHRRVPTALAETVDWLGESIEVHGFDGLFAPARVEA</sequence>
<comment type="caution">
    <text evidence="3">The sequence shown here is derived from an EMBL/GenBank/DDBJ whole genome shotgun (WGS) entry which is preliminary data.</text>
</comment>
<keyword evidence="4" id="KW-1185">Reference proteome</keyword>
<evidence type="ECO:0000256" key="1">
    <source>
        <dbReference type="ARBA" id="ARBA00022630"/>
    </source>
</evidence>
<reference evidence="3 4" key="1">
    <citation type="journal article" date="2019" name="Int. J. Syst. Evol. Microbiol.">
        <title>The Global Catalogue of Microorganisms (GCM) 10K type strain sequencing project: providing services to taxonomists for standard genome sequencing and annotation.</title>
        <authorList>
            <consortium name="The Broad Institute Genomics Platform"/>
            <consortium name="The Broad Institute Genome Sequencing Center for Infectious Disease"/>
            <person name="Wu L."/>
            <person name="Ma J."/>
        </authorList>
    </citation>
    <scope>NUCLEOTIDE SEQUENCE [LARGE SCALE GENOMIC DNA]</scope>
    <source>
        <strain evidence="3 4">JCM 10671</strain>
    </source>
</reference>
<name>A0ABN1GNL3_9ACTN</name>